<protein>
    <submittedName>
        <fullName evidence="1">Uncharacterized protein</fullName>
    </submittedName>
</protein>
<dbReference type="AlphaFoldDB" id="A0A286RAX2"/>
<dbReference type="EMBL" id="CP018477">
    <property type="protein sequence ID" value="ASV73108.1"/>
    <property type="molecule type" value="Genomic_DNA"/>
</dbReference>
<evidence type="ECO:0000313" key="1">
    <source>
        <dbReference type="EMBL" id="ASV73108.1"/>
    </source>
</evidence>
<keyword evidence="2" id="KW-1185">Reference proteome</keyword>
<reference evidence="1 2" key="1">
    <citation type="journal article" name="Front. Microbiol.">
        <title>Sugar Metabolism of the First Thermophilic Planctomycete Thermogutta terrifontis: Comparative Genomic and Transcriptomic Approaches.</title>
        <authorList>
            <person name="Elcheninov A.G."/>
            <person name="Menzel P."/>
            <person name="Gudbergsdottir S.R."/>
            <person name="Slesarev A.I."/>
            <person name="Kadnikov V.V."/>
            <person name="Krogh A."/>
            <person name="Bonch-Osmolovskaya E.A."/>
            <person name="Peng X."/>
            <person name="Kublanov I.V."/>
        </authorList>
    </citation>
    <scope>NUCLEOTIDE SEQUENCE [LARGE SCALE GENOMIC DNA]</scope>
    <source>
        <strain evidence="1 2">R1</strain>
    </source>
</reference>
<name>A0A286RAX2_9BACT</name>
<organism evidence="1 2">
    <name type="scientific">Thermogutta terrifontis</name>
    <dbReference type="NCBI Taxonomy" id="1331910"/>
    <lineage>
        <taxon>Bacteria</taxon>
        <taxon>Pseudomonadati</taxon>
        <taxon>Planctomycetota</taxon>
        <taxon>Planctomycetia</taxon>
        <taxon>Pirellulales</taxon>
        <taxon>Thermoguttaceae</taxon>
        <taxon>Thermogutta</taxon>
    </lineage>
</organism>
<evidence type="ECO:0000313" key="2">
    <source>
        <dbReference type="Proteomes" id="UP000215086"/>
    </source>
</evidence>
<dbReference type="Proteomes" id="UP000215086">
    <property type="component" value="Chromosome"/>
</dbReference>
<dbReference type="KEGG" id="ttf:THTE_0506"/>
<proteinExistence type="predicted"/>
<accession>A0A286RAX2</accession>
<gene>
    <name evidence="1" type="ORF">THTE_0506</name>
</gene>
<sequence length="44" mass="5086">MFHQQWQRRIIPSRRLHENTFAVAPCSPGCTRCVVRSQSRCQGG</sequence>